<dbReference type="EMBL" id="BSTX01000001">
    <property type="protein sequence ID" value="GLZ77145.1"/>
    <property type="molecule type" value="Genomic_DNA"/>
</dbReference>
<accession>A0A9W6SJL5</accession>
<dbReference type="InterPro" id="IPR016181">
    <property type="entry name" value="Acyl_CoA_acyltransferase"/>
</dbReference>
<name>A0A9W6SJL5_9ACTN</name>
<dbReference type="Gene3D" id="3.40.630.30">
    <property type="match status" value="1"/>
</dbReference>
<evidence type="ECO:0000259" key="1">
    <source>
        <dbReference type="PROSITE" id="PS51186"/>
    </source>
</evidence>
<feature type="domain" description="N-acetyltransferase" evidence="1">
    <location>
        <begin position="4"/>
        <end position="162"/>
    </location>
</feature>
<dbReference type="CDD" id="cd04301">
    <property type="entry name" value="NAT_SF"/>
    <property type="match status" value="1"/>
</dbReference>
<dbReference type="RefSeq" id="WP_285662275.1">
    <property type="nucleotide sequence ID" value="NZ_BSTX01000001.1"/>
</dbReference>
<evidence type="ECO:0000313" key="3">
    <source>
        <dbReference type="Proteomes" id="UP001165079"/>
    </source>
</evidence>
<dbReference type="InterPro" id="IPR000182">
    <property type="entry name" value="GNAT_dom"/>
</dbReference>
<proteinExistence type="predicted"/>
<sequence length="162" mass="17891">MTDIRIRPAVAGDDDALLALDTISWDSSSGFPSFREKHRETFFDERTTPETIVVAELDGVVTGYSRLVPKTPIPENSHVLGIFGLAVHPDARGKGVGEALVRGTIERAREKGAHKLALHVFSVNDGARRLYERCGFRVEAVLRDELLVDGEYVDDVLMAVFL</sequence>
<dbReference type="GO" id="GO:0016747">
    <property type="term" value="F:acyltransferase activity, transferring groups other than amino-acyl groups"/>
    <property type="evidence" value="ECO:0007669"/>
    <property type="project" value="InterPro"/>
</dbReference>
<dbReference type="SUPFAM" id="SSF55729">
    <property type="entry name" value="Acyl-CoA N-acyltransferases (Nat)"/>
    <property type="match status" value="1"/>
</dbReference>
<gene>
    <name evidence="2" type="ORF">Afil01_19520</name>
</gene>
<protein>
    <submittedName>
        <fullName evidence="2">N-acetyltransferase</fullName>
    </submittedName>
</protein>
<reference evidence="2" key="1">
    <citation type="submission" date="2023-03" db="EMBL/GenBank/DDBJ databases">
        <title>Actinorhabdospora filicis NBRC 111898.</title>
        <authorList>
            <person name="Ichikawa N."/>
            <person name="Sato H."/>
            <person name="Tonouchi N."/>
        </authorList>
    </citation>
    <scope>NUCLEOTIDE SEQUENCE</scope>
    <source>
        <strain evidence="2">NBRC 111898</strain>
    </source>
</reference>
<dbReference type="PANTHER" id="PTHR43072">
    <property type="entry name" value="N-ACETYLTRANSFERASE"/>
    <property type="match status" value="1"/>
</dbReference>
<organism evidence="2 3">
    <name type="scientific">Actinorhabdospora filicis</name>
    <dbReference type="NCBI Taxonomy" id="1785913"/>
    <lineage>
        <taxon>Bacteria</taxon>
        <taxon>Bacillati</taxon>
        <taxon>Actinomycetota</taxon>
        <taxon>Actinomycetes</taxon>
        <taxon>Micromonosporales</taxon>
        <taxon>Micromonosporaceae</taxon>
        <taxon>Actinorhabdospora</taxon>
    </lineage>
</organism>
<dbReference type="AlphaFoldDB" id="A0A9W6SJL5"/>
<comment type="caution">
    <text evidence="2">The sequence shown here is derived from an EMBL/GenBank/DDBJ whole genome shotgun (WGS) entry which is preliminary data.</text>
</comment>
<keyword evidence="3" id="KW-1185">Reference proteome</keyword>
<dbReference type="Proteomes" id="UP001165079">
    <property type="component" value="Unassembled WGS sequence"/>
</dbReference>
<dbReference type="Pfam" id="PF00583">
    <property type="entry name" value="Acetyltransf_1"/>
    <property type="match status" value="1"/>
</dbReference>
<dbReference type="PROSITE" id="PS51186">
    <property type="entry name" value="GNAT"/>
    <property type="match status" value="1"/>
</dbReference>
<evidence type="ECO:0000313" key="2">
    <source>
        <dbReference type="EMBL" id="GLZ77145.1"/>
    </source>
</evidence>